<accession>A0A3E2H1F3</accession>
<dbReference type="AlphaFoldDB" id="A0A3E2H1F3"/>
<evidence type="ECO:0000259" key="1">
    <source>
        <dbReference type="Pfam" id="PF00144"/>
    </source>
</evidence>
<dbReference type="InterPro" id="IPR001466">
    <property type="entry name" value="Beta-lactam-related"/>
</dbReference>
<gene>
    <name evidence="2" type="ORF">B7463_g9186</name>
</gene>
<comment type="caution">
    <text evidence="2">The sequence shown here is derived from an EMBL/GenBank/DDBJ whole genome shotgun (WGS) entry which is preliminary data.</text>
</comment>
<evidence type="ECO:0000313" key="3">
    <source>
        <dbReference type="Proteomes" id="UP000258309"/>
    </source>
</evidence>
<feature type="domain" description="Beta-lactamase-related" evidence="1">
    <location>
        <begin position="155"/>
        <end position="389"/>
    </location>
</feature>
<dbReference type="PANTHER" id="PTHR43283">
    <property type="entry name" value="BETA-LACTAMASE-RELATED"/>
    <property type="match status" value="1"/>
</dbReference>
<name>A0A3E2H1F3_SCYLI</name>
<sequence length="414" mass="45393">MPHLSAQTASTLRKIADDAVADRNLGLPGTSVVVVGKDGKELFAHATGTKGYGSKDATTLDTVYWIASCTKIITGVAIMQLVEQGKLKLDDVEQVEQLAPELKAIKVLQDDGKLVEKKKGDYIKDVAYSYCEKIRDFNKPIGIDEFGGHTYDAIKQPLVNQPGEKFEYGINIDWAGILLERVTGLSLNDYMHIYIFEPLGLKNVSLFPTEEMKQRLVHMSQRGPDGTLAISEHIWRRPLIISTKQEVEDTPNSGGGGGFATPSDYCQILAVLLNNGVSPTTGSRLLKKSTVDEMFTNQLPHLPNFGREPIAAAKPQFTNPIPELYPFAVDPKAPLGWGLTFMLTPDCGGITGRKKGTAHWAGLPNLWWWCDREAGVAGMVCTQVLPFADEKVFELWTAVETAVYNGLKGEGSKL</sequence>
<feature type="non-terminal residue" evidence="2">
    <location>
        <position position="414"/>
    </location>
</feature>
<dbReference type="PANTHER" id="PTHR43283:SF3">
    <property type="entry name" value="BETA-LACTAMASE FAMILY PROTEIN (AFU_ORTHOLOGUE AFUA_5G07500)"/>
    <property type="match status" value="1"/>
</dbReference>
<organism evidence="2 3">
    <name type="scientific">Scytalidium lignicola</name>
    <name type="common">Hyphomycete</name>
    <dbReference type="NCBI Taxonomy" id="5539"/>
    <lineage>
        <taxon>Eukaryota</taxon>
        <taxon>Fungi</taxon>
        <taxon>Dikarya</taxon>
        <taxon>Ascomycota</taxon>
        <taxon>Pezizomycotina</taxon>
        <taxon>Leotiomycetes</taxon>
        <taxon>Leotiomycetes incertae sedis</taxon>
        <taxon>Scytalidium</taxon>
    </lineage>
</organism>
<dbReference type="STRING" id="5539.A0A3E2H1F3"/>
<keyword evidence="3" id="KW-1185">Reference proteome</keyword>
<evidence type="ECO:0000313" key="2">
    <source>
        <dbReference type="EMBL" id="RFU27161.1"/>
    </source>
</evidence>
<dbReference type="SUPFAM" id="SSF56601">
    <property type="entry name" value="beta-lactamase/transpeptidase-like"/>
    <property type="match status" value="1"/>
</dbReference>
<protein>
    <recommendedName>
        <fullName evidence="1">Beta-lactamase-related domain-containing protein</fullName>
    </recommendedName>
</protein>
<proteinExistence type="predicted"/>
<dbReference type="Gene3D" id="3.40.710.10">
    <property type="entry name" value="DD-peptidase/beta-lactamase superfamily"/>
    <property type="match status" value="1"/>
</dbReference>
<feature type="domain" description="Beta-lactamase-related" evidence="1">
    <location>
        <begin position="26"/>
        <end position="91"/>
    </location>
</feature>
<dbReference type="Pfam" id="PF00144">
    <property type="entry name" value="Beta-lactamase"/>
    <property type="match status" value="2"/>
</dbReference>
<dbReference type="InterPro" id="IPR012338">
    <property type="entry name" value="Beta-lactam/transpept-like"/>
</dbReference>
<dbReference type="Proteomes" id="UP000258309">
    <property type="component" value="Unassembled WGS sequence"/>
</dbReference>
<dbReference type="OrthoDB" id="428260at2759"/>
<dbReference type="OMA" id="TISCMQA"/>
<dbReference type="InterPro" id="IPR050789">
    <property type="entry name" value="Diverse_Enzym_Activities"/>
</dbReference>
<feature type="non-terminal residue" evidence="2">
    <location>
        <position position="1"/>
    </location>
</feature>
<reference evidence="2 3" key="1">
    <citation type="submission" date="2018-05" db="EMBL/GenBank/DDBJ databases">
        <title>Draft genome sequence of Scytalidium lignicola DSM 105466, a ubiquitous saprotrophic fungus.</title>
        <authorList>
            <person name="Buettner E."/>
            <person name="Gebauer A.M."/>
            <person name="Hofrichter M."/>
            <person name="Liers C."/>
            <person name="Kellner H."/>
        </authorList>
    </citation>
    <scope>NUCLEOTIDE SEQUENCE [LARGE SCALE GENOMIC DNA]</scope>
    <source>
        <strain evidence="2 3">DSM 105466</strain>
    </source>
</reference>
<dbReference type="EMBL" id="NCSJ02000220">
    <property type="protein sequence ID" value="RFU27161.1"/>
    <property type="molecule type" value="Genomic_DNA"/>
</dbReference>